<evidence type="ECO:0000256" key="1">
    <source>
        <dbReference type="SAM" id="MobiDB-lite"/>
    </source>
</evidence>
<feature type="region of interest" description="Disordered" evidence="1">
    <location>
        <begin position="1"/>
        <end position="20"/>
    </location>
</feature>
<feature type="transmembrane region" description="Helical" evidence="2">
    <location>
        <begin position="108"/>
        <end position="135"/>
    </location>
</feature>
<keyword evidence="5" id="KW-1185">Reference proteome</keyword>
<feature type="domain" description="DUF1468" evidence="3">
    <location>
        <begin position="30"/>
        <end position="171"/>
    </location>
</feature>
<comment type="caution">
    <text evidence="4">The sequence shown here is derived from an EMBL/GenBank/DDBJ whole genome shotgun (WGS) entry which is preliminary data.</text>
</comment>
<feature type="transmembrane region" description="Helical" evidence="2">
    <location>
        <begin position="58"/>
        <end position="78"/>
    </location>
</feature>
<keyword evidence="2" id="KW-0472">Membrane</keyword>
<gene>
    <name evidence="4" type="ORF">LMG32289_02471</name>
</gene>
<name>A0ABM8WW37_9BURK</name>
<reference evidence="4 5" key="1">
    <citation type="submission" date="2021-08" db="EMBL/GenBank/DDBJ databases">
        <authorList>
            <person name="Peeters C."/>
        </authorList>
    </citation>
    <scope>NUCLEOTIDE SEQUENCE [LARGE SCALE GENOMIC DNA]</scope>
    <source>
        <strain evidence="4 5">LMG 32289</strain>
    </source>
</reference>
<feature type="transmembrane region" description="Helical" evidence="2">
    <location>
        <begin position="147"/>
        <end position="166"/>
    </location>
</feature>
<dbReference type="EMBL" id="CAJZAG010000004">
    <property type="protein sequence ID" value="CAG9171747.1"/>
    <property type="molecule type" value="Genomic_DNA"/>
</dbReference>
<organism evidence="4 5">
    <name type="scientific">Cupriavidus pampae</name>
    <dbReference type="NCBI Taxonomy" id="659251"/>
    <lineage>
        <taxon>Bacteria</taxon>
        <taxon>Pseudomonadati</taxon>
        <taxon>Pseudomonadota</taxon>
        <taxon>Betaproteobacteria</taxon>
        <taxon>Burkholderiales</taxon>
        <taxon>Burkholderiaceae</taxon>
        <taxon>Cupriavidus</taxon>
    </lineage>
</organism>
<dbReference type="Pfam" id="PF07331">
    <property type="entry name" value="TctB"/>
    <property type="match status" value="1"/>
</dbReference>
<proteinExistence type="predicted"/>
<feature type="compositionally biased region" description="Low complexity" evidence="1">
    <location>
        <begin position="1"/>
        <end position="19"/>
    </location>
</feature>
<evidence type="ECO:0000256" key="2">
    <source>
        <dbReference type="SAM" id="Phobius"/>
    </source>
</evidence>
<feature type="transmembrane region" description="Helical" evidence="2">
    <location>
        <begin position="26"/>
        <end position="46"/>
    </location>
</feature>
<keyword evidence="2" id="KW-1133">Transmembrane helix</keyword>
<dbReference type="InterPro" id="IPR009936">
    <property type="entry name" value="DUF1468"/>
</dbReference>
<evidence type="ECO:0000313" key="5">
    <source>
        <dbReference type="Proteomes" id="UP000706525"/>
    </source>
</evidence>
<evidence type="ECO:0000259" key="3">
    <source>
        <dbReference type="Pfam" id="PF07331"/>
    </source>
</evidence>
<protein>
    <recommendedName>
        <fullName evidence="3">DUF1468 domain-containing protein</fullName>
    </recommendedName>
</protein>
<accession>A0ABM8WW37</accession>
<keyword evidence="2" id="KW-0812">Transmembrane</keyword>
<sequence length="177" mass="18326">MSSAPASSSSTTSTPTPTSRQFKKDYYGGTLMVLIGLAAVYAGLQYHTGTMRQMGPGFFPVSVGALLAFVGVLIVMSARNDKTPADAPQAGGHGHASGAPDLRGTVCIVLGTLAFLLLGKYGGMIPATFAIVFISALGDRSNSIKQALALAVAMCVVAAVVFWWALQLQLPLFTWGG</sequence>
<evidence type="ECO:0000313" key="4">
    <source>
        <dbReference type="EMBL" id="CAG9171747.1"/>
    </source>
</evidence>
<dbReference type="Proteomes" id="UP000706525">
    <property type="component" value="Unassembled WGS sequence"/>
</dbReference>